<evidence type="ECO:0000256" key="1">
    <source>
        <dbReference type="ARBA" id="ARBA00023015"/>
    </source>
</evidence>
<dbReference type="InterPro" id="IPR000524">
    <property type="entry name" value="Tscrpt_reg_HTH_GntR"/>
</dbReference>
<dbReference type="AlphaFoldDB" id="A0A9D1CSR4"/>
<comment type="caution">
    <text evidence="5">The sequence shown here is derived from an EMBL/GenBank/DDBJ whole genome shotgun (WGS) entry which is preliminary data.</text>
</comment>
<proteinExistence type="predicted"/>
<dbReference type="InterPro" id="IPR011711">
    <property type="entry name" value="GntR_C"/>
</dbReference>
<sequence>MNREKLESYLEKNPFAKLSDVVTQILYDEIVVLDIPPASKLNINQIATDFGISRTPVVEAINRLQSIGFVETRPHVSGFYVTDMSLRDMIDLYDARMAIECEAAALCAEKASPEEISKLDSLAVEFKKAVPMMDGNRLKDTDMPFHKLIVESSGNKYLIRSYKELLPNLTMYQGSWPKFIPPEQVNPWSSQVVHQHGAIVSAIKLHIPSLARQSMAEHIRSSLNFVAYSDTTDDPFWIVKRSAEKNRAKQPPEGQK</sequence>
<evidence type="ECO:0000259" key="4">
    <source>
        <dbReference type="PROSITE" id="PS50949"/>
    </source>
</evidence>
<dbReference type="GO" id="GO:0003700">
    <property type="term" value="F:DNA-binding transcription factor activity"/>
    <property type="evidence" value="ECO:0007669"/>
    <property type="project" value="InterPro"/>
</dbReference>
<reference evidence="5" key="2">
    <citation type="journal article" date="2021" name="PeerJ">
        <title>Extensive microbial diversity within the chicken gut microbiome revealed by metagenomics and culture.</title>
        <authorList>
            <person name="Gilroy R."/>
            <person name="Ravi A."/>
            <person name="Getino M."/>
            <person name="Pursley I."/>
            <person name="Horton D.L."/>
            <person name="Alikhan N.F."/>
            <person name="Baker D."/>
            <person name="Gharbi K."/>
            <person name="Hall N."/>
            <person name="Watson M."/>
            <person name="Adriaenssens E.M."/>
            <person name="Foster-Nyarko E."/>
            <person name="Jarju S."/>
            <person name="Secka A."/>
            <person name="Antonio M."/>
            <person name="Oren A."/>
            <person name="Chaudhuri R.R."/>
            <person name="La Ragione R."/>
            <person name="Hildebrand F."/>
            <person name="Pallen M.J."/>
        </authorList>
    </citation>
    <scope>NUCLEOTIDE SEQUENCE</scope>
    <source>
        <strain evidence="5">ChiBcolR7-354</strain>
    </source>
</reference>
<name>A0A9D1CSR4_9FIRM</name>
<dbReference type="SUPFAM" id="SSF48008">
    <property type="entry name" value="GntR ligand-binding domain-like"/>
    <property type="match status" value="1"/>
</dbReference>
<feature type="domain" description="HTH gntR-type" evidence="4">
    <location>
        <begin position="16"/>
        <end position="84"/>
    </location>
</feature>
<dbReference type="SMART" id="SM00895">
    <property type="entry name" value="FCD"/>
    <property type="match status" value="1"/>
</dbReference>
<dbReference type="InterPro" id="IPR008920">
    <property type="entry name" value="TF_FadR/GntR_C"/>
</dbReference>
<keyword evidence="1" id="KW-0805">Transcription regulation</keyword>
<gene>
    <name evidence="5" type="ORF">IAB77_05430</name>
</gene>
<organism evidence="5 6">
    <name type="scientific">Candidatus Scatomorpha intestinavium</name>
    <dbReference type="NCBI Taxonomy" id="2840922"/>
    <lineage>
        <taxon>Bacteria</taxon>
        <taxon>Bacillati</taxon>
        <taxon>Bacillota</taxon>
        <taxon>Clostridia</taxon>
        <taxon>Eubacteriales</taxon>
        <taxon>Candidatus Scatomorpha</taxon>
    </lineage>
</organism>
<dbReference type="Pfam" id="PF00392">
    <property type="entry name" value="GntR"/>
    <property type="match status" value="1"/>
</dbReference>
<evidence type="ECO:0000313" key="6">
    <source>
        <dbReference type="Proteomes" id="UP000824262"/>
    </source>
</evidence>
<dbReference type="SUPFAM" id="SSF46785">
    <property type="entry name" value="Winged helix' DNA-binding domain"/>
    <property type="match status" value="1"/>
</dbReference>
<evidence type="ECO:0000256" key="2">
    <source>
        <dbReference type="ARBA" id="ARBA00023125"/>
    </source>
</evidence>
<dbReference type="InterPro" id="IPR036388">
    <property type="entry name" value="WH-like_DNA-bd_sf"/>
</dbReference>
<dbReference type="EMBL" id="DVGA01000053">
    <property type="protein sequence ID" value="HIQ78683.1"/>
    <property type="molecule type" value="Genomic_DNA"/>
</dbReference>
<protein>
    <submittedName>
        <fullName evidence="5">GntR family transcriptional regulator</fullName>
    </submittedName>
</protein>
<dbReference type="Proteomes" id="UP000824262">
    <property type="component" value="Unassembled WGS sequence"/>
</dbReference>
<dbReference type="PROSITE" id="PS50949">
    <property type="entry name" value="HTH_GNTR"/>
    <property type="match status" value="1"/>
</dbReference>
<evidence type="ECO:0000256" key="3">
    <source>
        <dbReference type="ARBA" id="ARBA00023163"/>
    </source>
</evidence>
<accession>A0A9D1CSR4</accession>
<dbReference type="SMART" id="SM00345">
    <property type="entry name" value="HTH_GNTR"/>
    <property type="match status" value="1"/>
</dbReference>
<evidence type="ECO:0000313" key="5">
    <source>
        <dbReference type="EMBL" id="HIQ78683.1"/>
    </source>
</evidence>
<keyword evidence="2" id="KW-0238">DNA-binding</keyword>
<dbReference type="PANTHER" id="PTHR43537">
    <property type="entry name" value="TRANSCRIPTIONAL REGULATOR, GNTR FAMILY"/>
    <property type="match status" value="1"/>
</dbReference>
<keyword evidence="3" id="KW-0804">Transcription</keyword>
<dbReference type="PANTHER" id="PTHR43537:SF45">
    <property type="entry name" value="GNTR FAMILY REGULATORY PROTEIN"/>
    <property type="match status" value="1"/>
</dbReference>
<dbReference type="Gene3D" id="1.10.10.10">
    <property type="entry name" value="Winged helix-like DNA-binding domain superfamily/Winged helix DNA-binding domain"/>
    <property type="match status" value="1"/>
</dbReference>
<reference evidence="5" key="1">
    <citation type="submission" date="2020-10" db="EMBL/GenBank/DDBJ databases">
        <authorList>
            <person name="Gilroy R."/>
        </authorList>
    </citation>
    <scope>NUCLEOTIDE SEQUENCE</scope>
    <source>
        <strain evidence="5">ChiBcolR7-354</strain>
    </source>
</reference>
<dbReference type="InterPro" id="IPR036390">
    <property type="entry name" value="WH_DNA-bd_sf"/>
</dbReference>
<dbReference type="Pfam" id="PF07729">
    <property type="entry name" value="FCD"/>
    <property type="match status" value="1"/>
</dbReference>
<dbReference type="GO" id="GO:0003677">
    <property type="term" value="F:DNA binding"/>
    <property type="evidence" value="ECO:0007669"/>
    <property type="project" value="UniProtKB-KW"/>
</dbReference>
<dbReference type="Gene3D" id="1.20.120.530">
    <property type="entry name" value="GntR ligand-binding domain-like"/>
    <property type="match status" value="1"/>
</dbReference>